<dbReference type="RefSeq" id="WP_163960831.1">
    <property type="nucleotide sequence ID" value="NZ_JAAIVB010000012.1"/>
</dbReference>
<dbReference type="Proteomes" id="UP000482155">
    <property type="component" value="Unassembled WGS sequence"/>
</dbReference>
<accession>A0A6B3SI53</accession>
<evidence type="ECO:0000313" key="1">
    <source>
        <dbReference type="EMBL" id="NEX60340.1"/>
    </source>
</evidence>
<protein>
    <submittedName>
        <fullName evidence="1">Uncharacterized protein</fullName>
    </submittedName>
</protein>
<comment type="caution">
    <text evidence="1">The sequence shown here is derived from an EMBL/GenBank/DDBJ whole genome shotgun (WGS) entry which is preliminary data.</text>
</comment>
<dbReference type="EMBL" id="JAAIVB010000012">
    <property type="protein sequence ID" value="NEX60340.1"/>
    <property type="molecule type" value="Genomic_DNA"/>
</dbReference>
<name>A0A6B3SI53_9BURK</name>
<sequence length="542" mass="58074">MCAALPVAAAQLMACSMPDGSMQVQIASHADPGCASVALPLDARQVDTVLPVPAGMLASSSLLVTSKPEAADGERRTIMSAGSGDGAGTGSMPPVLPMESELLSRMRLQIFGAEERVRATLKDGQLRMTCRPGARPAGVILSDDGVMPLADLVLALRLQGRGRFELLAADADLAQREAGTRIGWIDALGEGQSVWQVALPMQGWDRSRWRHFSIACGTDGGELNLSSFCLMPDRSRPAPARAAWQWDAAEWRQDPDSLLRRARGQGMRALFVSVPVTDGAVADAPALARFIRAAARDGIAVWSVDGDPRMVMPAEQPKAVARAKAYASYNARNPGARLAGMQFDVEPYLLPAYALAEADWDARYLALVRALAAAGQGTGSAGGKGLPLEMVVPYWWHGKQALLRDLAPHVASLNVMDYRTRHDEIYGFAAPFLDWGQRFGKQVRIALEAGRVAPERHERYAKAERGDIWLVGAGSHAVLLHLGEALPNPSGPSFAKTGEWLADGSATSFHQDAEGLMRLLPELESQFSAWSSFGGMAVHGLD</sequence>
<keyword evidence="2" id="KW-1185">Reference proteome</keyword>
<evidence type="ECO:0000313" key="2">
    <source>
        <dbReference type="Proteomes" id="UP000482155"/>
    </source>
</evidence>
<gene>
    <name evidence="1" type="ORF">G3574_04555</name>
</gene>
<proteinExistence type="predicted"/>
<dbReference type="AlphaFoldDB" id="A0A6B3SI53"/>
<reference evidence="1 2" key="1">
    <citation type="submission" date="2020-02" db="EMBL/GenBank/DDBJ databases">
        <authorList>
            <person name="Kim M.K."/>
        </authorList>
    </citation>
    <scope>NUCLEOTIDE SEQUENCE [LARGE SCALE GENOMIC DNA]</scope>
    <source>
        <strain evidence="1 2">17J57-3</strain>
    </source>
</reference>
<organism evidence="1 2">
    <name type="scientific">Noviherbaspirillum galbum</name>
    <dbReference type="NCBI Taxonomy" id="2709383"/>
    <lineage>
        <taxon>Bacteria</taxon>
        <taxon>Pseudomonadati</taxon>
        <taxon>Pseudomonadota</taxon>
        <taxon>Betaproteobacteria</taxon>
        <taxon>Burkholderiales</taxon>
        <taxon>Oxalobacteraceae</taxon>
        <taxon>Noviherbaspirillum</taxon>
    </lineage>
</organism>